<organism evidence="1 2">
    <name type="scientific">Puccinia coronata f. sp. avenae</name>
    <dbReference type="NCBI Taxonomy" id="200324"/>
    <lineage>
        <taxon>Eukaryota</taxon>
        <taxon>Fungi</taxon>
        <taxon>Dikarya</taxon>
        <taxon>Basidiomycota</taxon>
        <taxon>Pucciniomycotina</taxon>
        <taxon>Pucciniomycetes</taxon>
        <taxon>Pucciniales</taxon>
        <taxon>Pucciniaceae</taxon>
        <taxon>Puccinia</taxon>
    </lineage>
</organism>
<reference evidence="1 2" key="1">
    <citation type="submission" date="2017-11" db="EMBL/GenBank/DDBJ databases">
        <title>De novo assembly and phasing of dikaryotic genomes from two isolates of Puccinia coronata f. sp. avenae, the causal agent of oat crown rust.</title>
        <authorList>
            <person name="Miller M.E."/>
            <person name="Zhang Y."/>
            <person name="Omidvar V."/>
            <person name="Sperschneider J."/>
            <person name="Schwessinger B."/>
            <person name="Raley C."/>
            <person name="Palmer J.M."/>
            <person name="Garnica D."/>
            <person name="Upadhyaya N."/>
            <person name="Rathjen J."/>
            <person name="Taylor J.M."/>
            <person name="Park R.F."/>
            <person name="Dodds P.N."/>
            <person name="Hirsch C.D."/>
            <person name="Kianian S.F."/>
            <person name="Figueroa M."/>
        </authorList>
    </citation>
    <scope>NUCLEOTIDE SEQUENCE [LARGE SCALE GENOMIC DNA]</scope>
    <source>
        <strain evidence="1">12NC29</strain>
    </source>
</reference>
<dbReference type="EMBL" id="PGCJ01000557">
    <property type="protein sequence ID" value="PLW26209.1"/>
    <property type="molecule type" value="Genomic_DNA"/>
</dbReference>
<protein>
    <submittedName>
        <fullName evidence="1">Uncharacterized protein</fullName>
    </submittedName>
</protein>
<accession>A0A2N5TL23</accession>
<keyword evidence="2" id="KW-1185">Reference proteome</keyword>
<proteinExistence type="predicted"/>
<sequence>MLLAAVDRDPHRDGMSIWTQLLPSFCVEEPRRVSVSQREAGAMRQMLCHSTRSMDGNCVARSPPGPEPCTLALQDTRGQHLLPSPSSSMAPTPAIPGLNRLIQLTISSSEHRKD</sequence>
<dbReference type="Proteomes" id="UP000235388">
    <property type="component" value="Unassembled WGS sequence"/>
</dbReference>
<name>A0A2N5TL23_9BASI</name>
<dbReference type="AlphaFoldDB" id="A0A2N5TL23"/>
<evidence type="ECO:0000313" key="1">
    <source>
        <dbReference type="EMBL" id="PLW26209.1"/>
    </source>
</evidence>
<evidence type="ECO:0000313" key="2">
    <source>
        <dbReference type="Proteomes" id="UP000235388"/>
    </source>
</evidence>
<comment type="caution">
    <text evidence="1">The sequence shown here is derived from an EMBL/GenBank/DDBJ whole genome shotgun (WGS) entry which is preliminary data.</text>
</comment>
<gene>
    <name evidence="1" type="ORF">PCANC_28235</name>
</gene>